<evidence type="ECO:0000313" key="6">
    <source>
        <dbReference type="EMBL" id="QKD03850.1"/>
    </source>
</evidence>
<dbReference type="SUPFAM" id="SSF48498">
    <property type="entry name" value="Tetracyclin repressor-like, C-terminal domain"/>
    <property type="match status" value="1"/>
</dbReference>
<dbReference type="PANTHER" id="PTHR47506">
    <property type="entry name" value="TRANSCRIPTIONAL REGULATORY PROTEIN"/>
    <property type="match status" value="1"/>
</dbReference>
<dbReference type="InterPro" id="IPR011075">
    <property type="entry name" value="TetR_C"/>
</dbReference>
<reference evidence="6 7" key="1">
    <citation type="submission" date="2018-10" db="EMBL/GenBank/DDBJ databases">
        <authorList>
            <person name="Perry B.J."/>
            <person name="Sullivan J.T."/>
            <person name="Murphy R.J.T."/>
            <person name="Ramsay J.P."/>
            <person name="Ronson C.W."/>
        </authorList>
    </citation>
    <scope>NUCLEOTIDE SEQUENCE [LARGE SCALE GENOMIC DNA]</scope>
    <source>
        <strain evidence="6 7">R88b</strain>
    </source>
</reference>
<evidence type="ECO:0000313" key="7">
    <source>
        <dbReference type="Proteomes" id="UP000503017"/>
    </source>
</evidence>
<dbReference type="Proteomes" id="UP000503017">
    <property type="component" value="Chromosome"/>
</dbReference>
<protein>
    <submittedName>
        <fullName evidence="6">TetR/AcrR family transcriptional regulator</fullName>
    </submittedName>
</protein>
<dbReference type="PROSITE" id="PS50977">
    <property type="entry name" value="HTH_TETR_2"/>
    <property type="match status" value="1"/>
</dbReference>
<keyword evidence="1" id="KW-0805">Transcription regulation</keyword>
<dbReference type="InterPro" id="IPR009057">
    <property type="entry name" value="Homeodomain-like_sf"/>
</dbReference>
<keyword evidence="3" id="KW-0804">Transcription</keyword>
<dbReference type="InterPro" id="IPR036271">
    <property type="entry name" value="Tet_transcr_reg_TetR-rel_C_sf"/>
</dbReference>
<dbReference type="Pfam" id="PF00440">
    <property type="entry name" value="TetR_N"/>
    <property type="match status" value="1"/>
</dbReference>
<dbReference type="PANTHER" id="PTHR47506:SF1">
    <property type="entry name" value="HTH-TYPE TRANSCRIPTIONAL REGULATOR YJDC"/>
    <property type="match status" value="1"/>
</dbReference>
<feature type="DNA-binding region" description="H-T-H motif" evidence="4">
    <location>
        <begin position="32"/>
        <end position="51"/>
    </location>
</feature>
<dbReference type="AlphaFoldDB" id="A0A6M7WIL4"/>
<dbReference type="Gene3D" id="1.10.357.10">
    <property type="entry name" value="Tetracycline Repressor, domain 2"/>
    <property type="match status" value="1"/>
</dbReference>
<proteinExistence type="predicted"/>
<evidence type="ECO:0000259" key="5">
    <source>
        <dbReference type="PROSITE" id="PS50977"/>
    </source>
</evidence>
<keyword evidence="2 4" id="KW-0238">DNA-binding</keyword>
<name>A0A6M7WIL4_RHILI</name>
<dbReference type="RefSeq" id="WP_027028972.1">
    <property type="nucleotide sequence ID" value="NZ_CP033367.1"/>
</dbReference>
<dbReference type="SUPFAM" id="SSF46689">
    <property type="entry name" value="Homeodomain-like"/>
    <property type="match status" value="1"/>
</dbReference>
<dbReference type="Gene3D" id="1.10.10.60">
    <property type="entry name" value="Homeodomain-like"/>
    <property type="match status" value="1"/>
</dbReference>
<gene>
    <name evidence="6" type="ORF">EB235_22125</name>
</gene>
<evidence type="ECO:0000256" key="4">
    <source>
        <dbReference type="PROSITE-ProRule" id="PRU00335"/>
    </source>
</evidence>
<evidence type="ECO:0000256" key="1">
    <source>
        <dbReference type="ARBA" id="ARBA00023015"/>
    </source>
</evidence>
<evidence type="ECO:0000256" key="3">
    <source>
        <dbReference type="ARBA" id="ARBA00023163"/>
    </source>
</evidence>
<evidence type="ECO:0000256" key="2">
    <source>
        <dbReference type="ARBA" id="ARBA00023125"/>
    </source>
</evidence>
<organism evidence="6 7">
    <name type="scientific">Mesorhizobium loti R88b</name>
    <dbReference type="NCBI Taxonomy" id="935548"/>
    <lineage>
        <taxon>Bacteria</taxon>
        <taxon>Pseudomonadati</taxon>
        <taxon>Pseudomonadota</taxon>
        <taxon>Alphaproteobacteria</taxon>
        <taxon>Hyphomicrobiales</taxon>
        <taxon>Phyllobacteriaceae</taxon>
        <taxon>Mesorhizobium</taxon>
    </lineage>
</organism>
<dbReference type="EMBL" id="CP033367">
    <property type="protein sequence ID" value="QKD03850.1"/>
    <property type="molecule type" value="Genomic_DNA"/>
</dbReference>
<feature type="domain" description="HTH tetR-type" evidence="5">
    <location>
        <begin position="9"/>
        <end position="69"/>
    </location>
</feature>
<dbReference type="Pfam" id="PF16925">
    <property type="entry name" value="TetR_C_13"/>
    <property type="match status" value="1"/>
</dbReference>
<dbReference type="GO" id="GO:0003677">
    <property type="term" value="F:DNA binding"/>
    <property type="evidence" value="ECO:0007669"/>
    <property type="project" value="UniProtKB-UniRule"/>
</dbReference>
<accession>A0A6M7WIL4</accession>
<sequence length="204" mass="22088">MSERGRPRTFDRTAALRRAMEVFWAKGYEGASISDLATAMGINSPSLYAAYGSKEALFLEAADFYSRFEGPDIWQALDEAPTARLAIELFLSRTAKAYSQTDRPQGCLITLGALHQDSTSGLICADLRRRRAENHSALQKRLERGVADGELPADFDCHAVATFYATVQHGMSIQARDGASCTALMATVAGAMAAWQTLAGTDKA</sequence>
<dbReference type="InterPro" id="IPR001647">
    <property type="entry name" value="HTH_TetR"/>
</dbReference>